<dbReference type="Gene3D" id="2.40.110.10">
    <property type="entry name" value="Butyryl-CoA Dehydrogenase, subunit A, domain 2"/>
    <property type="match status" value="1"/>
</dbReference>
<dbReference type="Pfam" id="PF02771">
    <property type="entry name" value="Acyl-CoA_dh_N"/>
    <property type="match status" value="1"/>
</dbReference>
<dbReference type="GO" id="GO:0005737">
    <property type="term" value="C:cytoplasm"/>
    <property type="evidence" value="ECO:0007669"/>
    <property type="project" value="TreeGrafter"/>
</dbReference>
<dbReference type="SUPFAM" id="SSF47203">
    <property type="entry name" value="Acyl-CoA dehydrogenase C-terminal domain-like"/>
    <property type="match status" value="1"/>
</dbReference>
<feature type="domain" description="Acyl-CoA dehydrogenase/oxidase N-terminal" evidence="2">
    <location>
        <begin position="4"/>
        <end position="92"/>
    </location>
</feature>
<dbReference type="Proteomes" id="UP000305654">
    <property type="component" value="Unassembled WGS sequence"/>
</dbReference>
<sequence length="349" mass="37079">METEANRLDRDGGFPEQAFAFLNACGAMTAPLPRRFGGLGAGTEPEAGDAMLRLLRLVGHGSLAVGRLYEGHVNAIRLIVRYGTEAQQQRAAEDARAGHLFGIWVTDGSDPLRLLVADGGLLLQGGKLFASGARHVTRPLVTAQPEAGPPRMLVVPLGVDRHARDTLGGVHGMRGACTGSCDFTGVRPGEDAVIGAPGDYLRQPEFSAGAWRGIAVALGGIDRLVDALRDQLRARGRHEGPHQLVRIGEALIARETAAMWASRASRVAEQPGHAEGDVIAVVGLARIAAEQAALDVIRLVQRGLGLGVFLQDNPAERVMRDLATYLRQPAPDETLCEAAGWFTTRDLPA</sequence>
<dbReference type="AlphaFoldDB" id="A0A5R9J0I9"/>
<dbReference type="GO" id="GO:0033539">
    <property type="term" value="P:fatty acid beta-oxidation using acyl-CoA dehydrogenase"/>
    <property type="evidence" value="ECO:0007669"/>
    <property type="project" value="TreeGrafter"/>
</dbReference>
<evidence type="ECO:0000313" key="4">
    <source>
        <dbReference type="Proteomes" id="UP000305654"/>
    </source>
</evidence>
<reference evidence="3 4" key="1">
    <citation type="submission" date="2019-05" db="EMBL/GenBank/DDBJ databases">
        <authorList>
            <person name="Pankratov T."/>
            <person name="Grouzdev D."/>
        </authorList>
    </citation>
    <scope>NUCLEOTIDE SEQUENCE [LARGE SCALE GENOMIC DNA]</scope>
    <source>
        <strain evidence="3 4">KEBCLARHB70R</strain>
    </source>
</reference>
<evidence type="ECO:0000259" key="2">
    <source>
        <dbReference type="Pfam" id="PF02771"/>
    </source>
</evidence>
<name>A0A5R9J0I9_9PROT</name>
<dbReference type="InterPro" id="IPR009100">
    <property type="entry name" value="AcylCoA_DH/oxidase_NM_dom_sf"/>
</dbReference>
<keyword evidence="1" id="KW-0560">Oxidoreductase</keyword>
<dbReference type="OrthoDB" id="2986495at2"/>
<dbReference type="InterPro" id="IPR050741">
    <property type="entry name" value="Acyl-CoA_dehydrogenase"/>
</dbReference>
<dbReference type="EMBL" id="VCDI01000009">
    <property type="protein sequence ID" value="TLU71052.1"/>
    <property type="molecule type" value="Genomic_DNA"/>
</dbReference>
<dbReference type="InterPro" id="IPR036250">
    <property type="entry name" value="AcylCo_DH-like_C"/>
</dbReference>
<dbReference type="InterPro" id="IPR037069">
    <property type="entry name" value="AcylCoA_DH/ox_N_sf"/>
</dbReference>
<dbReference type="Gene3D" id="1.10.540.10">
    <property type="entry name" value="Acyl-CoA dehydrogenase/oxidase, N-terminal domain"/>
    <property type="match status" value="1"/>
</dbReference>
<dbReference type="SUPFAM" id="SSF56645">
    <property type="entry name" value="Acyl-CoA dehydrogenase NM domain-like"/>
    <property type="match status" value="1"/>
</dbReference>
<dbReference type="GO" id="GO:0003995">
    <property type="term" value="F:acyl-CoA dehydrogenase activity"/>
    <property type="evidence" value="ECO:0007669"/>
    <property type="project" value="TreeGrafter"/>
</dbReference>
<dbReference type="Gene3D" id="1.20.140.10">
    <property type="entry name" value="Butyryl-CoA Dehydrogenase, subunit A, domain 3"/>
    <property type="match status" value="1"/>
</dbReference>
<organism evidence="3 4">
    <name type="scientific">Lichenicoccus roseus</name>
    <dbReference type="NCBI Taxonomy" id="2683649"/>
    <lineage>
        <taxon>Bacteria</taxon>
        <taxon>Pseudomonadati</taxon>
        <taxon>Pseudomonadota</taxon>
        <taxon>Alphaproteobacteria</taxon>
        <taxon>Acetobacterales</taxon>
        <taxon>Acetobacteraceae</taxon>
        <taxon>Lichenicoccus</taxon>
    </lineage>
</organism>
<dbReference type="InterPro" id="IPR013786">
    <property type="entry name" value="AcylCoA_DH/ox_N"/>
</dbReference>
<evidence type="ECO:0000313" key="3">
    <source>
        <dbReference type="EMBL" id="TLU71052.1"/>
    </source>
</evidence>
<protein>
    <submittedName>
        <fullName evidence="3">Acyl-CoA dehydrogenase</fullName>
    </submittedName>
</protein>
<gene>
    <name evidence="3" type="ORF">FE263_19105</name>
</gene>
<accession>A0A5R9J0I9</accession>
<proteinExistence type="predicted"/>
<dbReference type="PANTHER" id="PTHR48083:SF37">
    <property type="entry name" value="DEHYDROGENASE, PUTATIVE-RELATED"/>
    <property type="match status" value="1"/>
</dbReference>
<evidence type="ECO:0000256" key="1">
    <source>
        <dbReference type="ARBA" id="ARBA00023002"/>
    </source>
</evidence>
<dbReference type="GO" id="GO:0050660">
    <property type="term" value="F:flavin adenine dinucleotide binding"/>
    <property type="evidence" value="ECO:0007669"/>
    <property type="project" value="InterPro"/>
</dbReference>
<keyword evidence="4" id="KW-1185">Reference proteome</keyword>
<dbReference type="InterPro" id="IPR046373">
    <property type="entry name" value="Acyl-CoA_Oxase/DH_mid-dom_sf"/>
</dbReference>
<dbReference type="PANTHER" id="PTHR48083">
    <property type="entry name" value="MEDIUM-CHAIN SPECIFIC ACYL-COA DEHYDROGENASE, MITOCHONDRIAL-RELATED"/>
    <property type="match status" value="1"/>
</dbReference>
<comment type="caution">
    <text evidence="3">The sequence shown here is derived from an EMBL/GenBank/DDBJ whole genome shotgun (WGS) entry which is preliminary data.</text>
</comment>